<sequence>MPISTPVNDYPESVSRLCNELQSLSAQIVEIRKRNGGFASTRKRDENVMDIDQSE</sequence>
<accession>A0A9P6MCU6</accession>
<evidence type="ECO:0000256" key="1">
    <source>
        <dbReference type="SAM" id="MobiDB-lite"/>
    </source>
</evidence>
<feature type="non-terminal residue" evidence="2">
    <location>
        <position position="55"/>
    </location>
</feature>
<gene>
    <name evidence="2" type="ORF">BGZ65_012763</name>
</gene>
<dbReference type="EMBL" id="JAAAHW010002387">
    <property type="protein sequence ID" value="KAF9992047.1"/>
    <property type="molecule type" value="Genomic_DNA"/>
</dbReference>
<organism evidence="2 3">
    <name type="scientific">Modicella reniformis</name>
    <dbReference type="NCBI Taxonomy" id="1440133"/>
    <lineage>
        <taxon>Eukaryota</taxon>
        <taxon>Fungi</taxon>
        <taxon>Fungi incertae sedis</taxon>
        <taxon>Mucoromycota</taxon>
        <taxon>Mortierellomycotina</taxon>
        <taxon>Mortierellomycetes</taxon>
        <taxon>Mortierellales</taxon>
        <taxon>Mortierellaceae</taxon>
        <taxon>Modicella</taxon>
    </lineage>
</organism>
<evidence type="ECO:0000313" key="2">
    <source>
        <dbReference type="EMBL" id="KAF9992047.1"/>
    </source>
</evidence>
<protein>
    <submittedName>
        <fullName evidence="2">Uncharacterized protein</fullName>
    </submittedName>
</protein>
<comment type="caution">
    <text evidence="2">The sequence shown here is derived from an EMBL/GenBank/DDBJ whole genome shotgun (WGS) entry which is preliminary data.</text>
</comment>
<reference evidence="2" key="1">
    <citation type="journal article" date="2020" name="Fungal Divers.">
        <title>Resolving the Mortierellaceae phylogeny through synthesis of multi-gene phylogenetics and phylogenomics.</title>
        <authorList>
            <person name="Vandepol N."/>
            <person name="Liber J."/>
            <person name="Desiro A."/>
            <person name="Na H."/>
            <person name="Kennedy M."/>
            <person name="Barry K."/>
            <person name="Grigoriev I.V."/>
            <person name="Miller A.N."/>
            <person name="O'Donnell K."/>
            <person name="Stajich J.E."/>
            <person name="Bonito G."/>
        </authorList>
    </citation>
    <scope>NUCLEOTIDE SEQUENCE</scope>
    <source>
        <strain evidence="2">MES-2147</strain>
    </source>
</reference>
<dbReference type="AlphaFoldDB" id="A0A9P6MCU6"/>
<evidence type="ECO:0000313" key="3">
    <source>
        <dbReference type="Proteomes" id="UP000749646"/>
    </source>
</evidence>
<proteinExistence type="predicted"/>
<dbReference type="Proteomes" id="UP000749646">
    <property type="component" value="Unassembled WGS sequence"/>
</dbReference>
<keyword evidence="3" id="KW-1185">Reference proteome</keyword>
<dbReference type="OrthoDB" id="20582at2759"/>
<name>A0A9P6MCU6_9FUNG</name>
<feature type="region of interest" description="Disordered" evidence="1">
    <location>
        <begin position="36"/>
        <end position="55"/>
    </location>
</feature>